<dbReference type="Pfam" id="PF03259">
    <property type="entry name" value="Robl_LC7"/>
    <property type="match status" value="1"/>
</dbReference>
<feature type="domain" description="Roadblock/LAMTOR2" evidence="1">
    <location>
        <begin position="4"/>
        <end position="93"/>
    </location>
</feature>
<comment type="caution">
    <text evidence="2">The sequence shown here is derived from an EMBL/GenBank/DDBJ whole genome shotgun (WGS) entry which is preliminary data.</text>
</comment>
<dbReference type="AlphaFoldDB" id="A0A841GRC1"/>
<dbReference type="SMART" id="SM00960">
    <property type="entry name" value="Robl_LC7"/>
    <property type="match status" value="1"/>
</dbReference>
<accession>A0A841GRC1</accession>
<gene>
    <name evidence="2" type="ORF">HNQ61_001759</name>
</gene>
<evidence type="ECO:0000259" key="1">
    <source>
        <dbReference type="SMART" id="SM00960"/>
    </source>
</evidence>
<dbReference type="SUPFAM" id="SSF103196">
    <property type="entry name" value="Roadblock/LC7 domain"/>
    <property type="match status" value="1"/>
</dbReference>
<evidence type="ECO:0000313" key="2">
    <source>
        <dbReference type="EMBL" id="MBB6070142.1"/>
    </source>
</evidence>
<keyword evidence="3" id="KW-1185">Reference proteome</keyword>
<dbReference type="InterPro" id="IPR004942">
    <property type="entry name" value="Roadblock/LAMTOR2_dom"/>
</dbReference>
<name>A0A841GRC1_9BACT</name>
<evidence type="ECO:0000313" key="3">
    <source>
        <dbReference type="Proteomes" id="UP000582837"/>
    </source>
</evidence>
<organism evidence="2 3">
    <name type="scientific">Longimicrobium terrae</name>
    <dbReference type="NCBI Taxonomy" id="1639882"/>
    <lineage>
        <taxon>Bacteria</taxon>
        <taxon>Pseudomonadati</taxon>
        <taxon>Gemmatimonadota</taxon>
        <taxon>Longimicrobiia</taxon>
        <taxon>Longimicrobiales</taxon>
        <taxon>Longimicrobiaceae</taxon>
        <taxon>Longimicrobium</taxon>
    </lineage>
</organism>
<dbReference type="Proteomes" id="UP000582837">
    <property type="component" value="Unassembled WGS sequence"/>
</dbReference>
<dbReference type="Gene3D" id="3.30.450.30">
    <property type="entry name" value="Dynein light chain 2a, cytoplasmic"/>
    <property type="match status" value="1"/>
</dbReference>
<protein>
    <submittedName>
        <fullName evidence="2">Putative regulator of Ras-like GTPase activity (Roadblock/LC7/MglB family)</fullName>
    </submittedName>
</protein>
<proteinExistence type="predicted"/>
<sequence>MPSLDHALAALAAHPGVRHVLVLGRDGLLIAHHGDPSLDAETVSAMIPGLASAAGALGQASGAGEAETIAVRLGSGVALASVLSDEVLMAVLLDAGVGFAPLLRDLAARRDELAALV</sequence>
<reference evidence="2 3" key="1">
    <citation type="submission" date="2020-08" db="EMBL/GenBank/DDBJ databases">
        <title>Genomic Encyclopedia of Type Strains, Phase IV (KMG-IV): sequencing the most valuable type-strain genomes for metagenomic binning, comparative biology and taxonomic classification.</title>
        <authorList>
            <person name="Goeker M."/>
        </authorList>
    </citation>
    <scope>NUCLEOTIDE SEQUENCE [LARGE SCALE GENOMIC DNA]</scope>
    <source>
        <strain evidence="2 3">DSM 29007</strain>
    </source>
</reference>
<dbReference type="RefSeq" id="WP_170039931.1">
    <property type="nucleotide sequence ID" value="NZ_JABDTL010000002.1"/>
</dbReference>
<dbReference type="EMBL" id="JACHIA010000003">
    <property type="protein sequence ID" value="MBB6070142.1"/>
    <property type="molecule type" value="Genomic_DNA"/>
</dbReference>